<dbReference type="AlphaFoldDB" id="A0A3P6CXW5"/>
<evidence type="ECO:0000256" key="1">
    <source>
        <dbReference type="ARBA" id="ARBA00004123"/>
    </source>
</evidence>
<dbReference type="GO" id="GO:0003689">
    <property type="term" value="F:DNA clamp loader activity"/>
    <property type="evidence" value="ECO:0007669"/>
    <property type="project" value="TreeGrafter"/>
</dbReference>
<evidence type="ECO:0000256" key="3">
    <source>
        <dbReference type="ARBA" id="ARBA00022763"/>
    </source>
</evidence>
<keyword evidence="6" id="KW-0131">Cell cycle</keyword>
<keyword evidence="4" id="KW-0067">ATP-binding</keyword>
<keyword evidence="5" id="KW-0539">Nucleus</keyword>
<dbReference type="PANTHER" id="PTHR12172:SF1">
    <property type="entry name" value="P-LOOP CONTAINING NUCLEOSIDE TRIPHOSPHATE HYDROLASES SUPERFAMILY PROTEIN"/>
    <property type="match status" value="1"/>
</dbReference>
<evidence type="ECO:0000256" key="2">
    <source>
        <dbReference type="ARBA" id="ARBA00022741"/>
    </source>
</evidence>
<evidence type="ECO:0000256" key="6">
    <source>
        <dbReference type="ARBA" id="ARBA00023306"/>
    </source>
</evidence>
<reference evidence="7" key="1">
    <citation type="submission" date="2018-11" db="EMBL/GenBank/DDBJ databases">
        <authorList>
            <consortium name="Genoscope - CEA"/>
            <person name="William W."/>
        </authorList>
    </citation>
    <scope>NUCLEOTIDE SEQUENCE</scope>
</reference>
<evidence type="ECO:0000256" key="5">
    <source>
        <dbReference type="ARBA" id="ARBA00023242"/>
    </source>
</evidence>
<dbReference type="GO" id="GO:0033314">
    <property type="term" value="P:mitotic DNA replication checkpoint signaling"/>
    <property type="evidence" value="ECO:0007669"/>
    <property type="project" value="TreeGrafter"/>
</dbReference>
<dbReference type="GO" id="GO:0005524">
    <property type="term" value="F:ATP binding"/>
    <property type="evidence" value="ECO:0007669"/>
    <property type="project" value="UniProtKB-KW"/>
</dbReference>
<keyword evidence="2" id="KW-0547">Nucleotide-binding</keyword>
<dbReference type="GO" id="GO:0005634">
    <property type="term" value="C:nucleus"/>
    <property type="evidence" value="ECO:0007669"/>
    <property type="project" value="UniProtKB-SubCell"/>
</dbReference>
<comment type="subcellular location">
    <subcellularLocation>
        <location evidence="1">Nucleus</location>
    </subcellularLocation>
</comment>
<proteinExistence type="predicted"/>
<dbReference type="InterPro" id="IPR004582">
    <property type="entry name" value="Checkpoint_prot_Rad17_Rad24"/>
</dbReference>
<accession>A0A3P6CXW5</accession>
<dbReference type="GO" id="GO:0006281">
    <property type="term" value="P:DNA repair"/>
    <property type="evidence" value="ECO:0007669"/>
    <property type="project" value="InterPro"/>
</dbReference>
<evidence type="ECO:0000256" key="4">
    <source>
        <dbReference type="ARBA" id="ARBA00022840"/>
    </source>
</evidence>
<gene>
    <name evidence="7" type="ORF">BOLC2T09506H</name>
</gene>
<dbReference type="PANTHER" id="PTHR12172">
    <property type="entry name" value="CELL CYCLE CHECKPOINT PROTEIN RAD17"/>
    <property type="match status" value="1"/>
</dbReference>
<dbReference type="GO" id="GO:0000077">
    <property type="term" value="P:DNA damage checkpoint signaling"/>
    <property type="evidence" value="ECO:0007669"/>
    <property type="project" value="TreeGrafter"/>
</dbReference>
<sequence length="358" mass="40191">MSFSRSNRRRKLNVVMSSDSDDEPVKETVPLAADPSRRVIGNKLLSVSQSVDVSCVPESSYVPETLMDSEAELSPRAVSCGHFDGRVEVSMSEDVAQLKEIYIDRFQSFDCFKNTCETIAESSDGTMMMEDCFEEYLGSSQKMRQVTDECSRIDFGTTLKTAKKTKFDTVQESWKKLCSSHTDMKPYLDSEPVAMEPTMNVSGDLDTSGYVLEQMTSIVAEQGFSFFTNQIATTVYFPILSATMVLVVDETKKDHTWSGGSCLDMKPETHLDVLKCERMVQLSSVLESVVPLRSLRGRAFHEYASFIGQISRANPSNLSGVMENSRRQRSRESRHYLSMDLSSEDICMLGSTKHISKR</sequence>
<dbReference type="EMBL" id="LR031874">
    <property type="protein sequence ID" value="VDD23483.1"/>
    <property type="molecule type" value="Genomic_DNA"/>
</dbReference>
<name>A0A3P6CXW5_BRAOL</name>
<protein>
    <submittedName>
        <fullName evidence="7">Uncharacterized protein</fullName>
    </submittedName>
</protein>
<keyword evidence="3" id="KW-0227">DNA damage</keyword>
<organism evidence="7">
    <name type="scientific">Brassica oleracea</name>
    <name type="common">Wild cabbage</name>
    <dbReference type="NCBI Taxonomy" id="3712"/>
    <lineage>
        <taxon>Eukaryota</taxon>
        <taxon>Viridiplantae</taxon>
        <taxon>Streptophyta</taxon>
        <taxon>Embryophyta</taxon>
        <taxon>Tracheophyta</taxon>
        <taxon>Spermatophyta</taxon>
        <taxon>Magnoliopsida</taxon>
        <taxon>eudicotyledons</taxon>
        <taxon>Gunneridae</taxon>
        <taxon>Pentapetalae</taxon>
        <taxon>rosids</taxon>
        <taxon>malvids</taxon>
        <taxon>Brassicales</taxon>
        <taxon>Brassicaceae</taxon>
        <taxon>Brassiceae</taxon>
        <taxon>Brassica</taxon>
    </lineage>
</organism>
<evidence type="ECO:0000313" key="7">
    <source>
        <dbReference type="EMBL" id="VDD23483.1"/>
    </source>
</evidence>
<dbReference type="GO" id="GO:0003682">
    <property type="term" value="F:chromatin binding"/>
    <property type="evidence" value="ECO:0007669"/>
    <property type="project" value="TreeGrafter"/>
</dbReference>